<evidence type="ECO:0000313" key="1">
    <source>
        <dbReference type="EMBL" id="JAG40290.1"/>
    </source>
</evidence>
<reference evidence="1" key="2">
    <citation type="submission" date="2014-07" db="EMBL/GenBank/DDBJ databases">
        <authorList>
            <person name="Hull J."/>
        </authorList>
    </citation>
    <scope>NUCLEOTIDE SEQUENCE</scope>
</reference>
<protein>
    <submittedName>
        <fullName evidence="1">Aspartate--tRNA ligase</fullName>
    </submittedName>
</protein>
<sequence>LRGSFISKIFGKTKRLKDTAFGVDRDYPEDVRAVRKKLFPIRKEIVRANRNLRIVIRSDIMTVGKEKFSWSDAIGITNNGKEGTQKLSEIVGVDMAQKVASLRSAGESLPVTEQRQGAGGS</sequence>
<reference evidence="1" key="1">
    <citation type="journal article" date="2014" name="PLoS ONE">
        <title>Transcriptome-Based Identification of ABC Transporters in the Western Tarnished Plant Bug Lygus hesperus.</title>
        <authorList>
            <person name="Hull J.J."/>
            <person name="Chaney K."/>
            <person name="Geib S.M."/>
            <person name="Fabrick J.A."/>
            <person name="Brent C.S."/>
            <person name="Walsh D."/>
            <person name="Lavine L.C."/>
        </authorList>
    </citation>
    <scope>NUCLEOTIDE SEQUENCE</scope>
</reference>
<organism evidence="1">
    <name type="scientific">Lygus hesperus</name>
    <name type="common">Western plant bug</name>
    <dbReference type="NCBI Taxonomy" id="30085"/>
    <lineage>
        <taxon>Eukaryota</taxon>
        <taxon>Metazoa</taxon>
        <taxon>Ecdysozoa</taxon>
        <taxon>Arthropoda</taxon>
        <taxon>Hexapoda</taxon>
        <taxon>Insecta</taxon>
        <taxon>Pterygota</taxon>
        <taxon>Neoptera</taxon>
        <taxon>Paraneoptera</taxon>
        <taxon>Hemiptera</taxon>
        <taxon>Heteroptera</taxon>
        <taxon>Panheteroptera</taxon>
        <taxon>Cimicomorpha</taxon>
        <taxon>Miridae</taxon>
        <taxon>Mirini</taxon>
        <taxon>Lygus</taxon>
    </lineage>
</organism>
<feature type="non-terminal residue" evidence="1">
    <location>
        <position position="1"/>
    </location>
</feature>
<proteinExistence type="predicted"/>
<accession>A0A0A9ZEP1</accession>
<dbReference type="AlphaFoldDB" id="A0A0A9ZEP1"/>
<dbReference type="EMBL" id="GBHO01003314">
    <property type="protein sequence ID" value="JAG40290.1"/>
    <property type="molecule type" value="Transcribed_RNA"/>
</dbReference>
<dbReference type="GO" id="GO:0016874">
    <property type="term" value="F:ligase activity"/>
    <property type="evidence" value="ECO:0007669"/>
    <property type="project" value="UniProtKB-KW"/>
</dbReference>
<keyword evidence="1" id="KW-0436">Ligase</keyword>
<name>A0A0A9ZEP1_LYGHE</name>
<gene>
    <name evidence="1" type="primary">aspS_7</name>
    <name evidence="1" type="ORF">CM83_10209</name>
</gene>